<dbReference type="EMBL" id="CYPW01000017">
    <property type="protein sequence ID" value="CUH52448.1"/>
    <property type="molecule type" value="Genomic_DNA"/>
</dbReference>
<organism evidence="1 2">
    <name type="scientific">Shimia marina</name>
    <dbReference type="NCBI Taxonomy" id="321267"/>
    <lineage>
        <taxon>Bacteria</taxon>
        <taxon>Pseudomonadati</taxon>
        <taxon>Pseudomonadota</taxon>
        <taxon>Alphaproteobacteria</taxon>
        <taxon>Rhodobacterales</taxon>
        <taxon>Roseobacteraceae</taxon>
    </lineage>
</organism>
<proteinExistence type="predicted"/>
<evidence type="ECO:0000313" key="1">
    <source>
        <dbReference type="EMBL" id="CUH52448.1"/>
    </source>
</evidence>
<dbReference type="Proteomes" id="UP000054823">
    <property type="component" value="Unassembled WGS sequence"/>
</dbReference>
<sequence>MHGVVRGEGTPVAFSYKQGLDRDTYTAVMNGETFTGEAIYPDNNANYDLGVNPNPGINDDDFAMRISGPVPATLFGNKGSTMQCNMLYADSSGFTTAGGKGVCLHSAGKIIDVLW</sequence>
<accession>A0A0P1ERK3</accession>
<dbReference type="AlphaFoldDB" id="A0A0P1ERK3"/>
<evidence type="ECO:0000313" key="2">
    <source>
        <dbReference type="Proteomes" id="UP000054823"/>
    </source>
</evidence>
<keyword evidence="2" id="KW-1185">Reference proteome</keyword>
<reference evidence="1 2" key="1">
    <citation type="submission" date="2015-09" db="EMBL/GenBank/DDBJ databases">
        <authorList>
            <consortium name="Swine Surveillance"/>
        </authorList>
    </citation>
    <scope>NUCLEOTIDE SEQUENCE [LARGE SCALE GENOMIC DNA]</scope>
    <source>
        <strain evidence="1 2">CECT 7688</strain>
    </source>
</reference>
<protein>
    <submittedName>
        <fullName evidence="1">Uncharacterized protein</fullName>
    </submittedName>
</protein>
<name>A0A0P1ERK3_9RHOB</name>
<gene>
    <name evidence="1" type="ORF">SHM7688_01894</name>
</gene>